<keyword evidence="7" id="KW-1185">Reference proteome</keyword>
<evidence type="ECO:0000256" key="5">
    <source>
        <dbReference type="SAM" id="Phobius"/>
    </source>
</evidence>
<protein>
    <submittedName>
        <fullName evidence="6">Isoprenylcysteine carboxyl methyltransferase family protein</fullName>
    </submittedName>
</protein>
<keyword evidence="6" id="KW-0489">Methyltransferase</keyword>
<feature type="transmembrane region" description="Helical" evidence="5">
    <location>
        <begin position="42"/>
        <end position="62"/>
    </location>
</feature>
<keyword evidence="2 5" id="KW-0812">Transmembrane</keyword>
<sequence>MIVAIVLTIVIIQRLVELFIAKRNEKWMKSQGAFEAGASHYPYMVAMHVCFFIALIVEVIGFNRQLSPVWPLFLTLFLLAQVLRVWCLSSLGKYWNTKIIVLPNAEVVRKGPYKWIRHPNYVIVATELIVLPLLFSAYFTAILFTLLNIWMMSVRIPAEEQALKKVTNYKEEFSID</sequence>
<dbReference type="InterPro" id="IPR007269">
    <property type="entry name" value="ICMT_MeTrfase"/>
</dbReference>
<evidence type="ECO:0000313" key="7">
    <source>
        <dbReference type="Proteomes" id="UP001303902"/>
    </source>
</evidence>
<dbReference type="InterPro" id="IPR052527">
    <property type="entry name" value="Metal_cation-efflux_comp"/>
</dbReference>
<feature type="transmembrane region" description="Helical" evidence="5">
    <location>
        <begin position="69"/>
        <end position="86"/>
    </location>
</feature>
<organism evidence="6 7">
    <name type="scientific">Sporosarcina oncorhynchi</name>
    <dbReference type="NCBI Taxonomy" id="3056444"/>
    <lineage>
        <taxon>Bacteria</taxon>
        <taxon>Bacillati</taxon>
        <taxon>Bacillota</taxon>
        <taxon>Bacilli</taxon>
        <taxon>Bacillales</taxon>
        <taxon>Caryophanaceae</taxon>
        <taxon>Sporosarcina</taxon>
    </lineage>
</organism>
<evidence type="ECO:0000313" key="6">
    <source>
        <dbReference type="EMBL" id="WOV86361.1"/>
    </source>
</evidence>
<proteinExistence type="predicted"/>
<evidence type="ECO:0000256" key="1">
    <source>
        <dbReference type="ARBA" id="ARBA00004141"/>
    </source>
</evidence>
<keyword evidence="3 5" id="KW-1133">Transmembrane helix</keyword>
<dbReference type="RefSeq" id="WP_317965467.1">
    <property type="nucleotide sequence ID" value="NZ_CP129118.1"/>
</dbReference>
<dbReference type="GO" id="GO:0032259">
    <property type="term" value="P:methylation"/>
    <property type="evidence" value="ECO:0007669"/>
    <property type="project" value="UniProtKB-KW"/>
</dbReference>
<feature type="transmembrane region" description="Helical" evidence="5">
    <location>
        <begin position="121"/>
        <end position="147"/>
    </location>
</feature>
<dbReference type="Pfam" id="PF04140">
    <property type="entry name" value="ICMT"/>
    <property type="match status" value="1"/>
</dbReference>
<gene>
    <name evidence="6" type="ORF">QWT69_10460</name>
</gene>
<comment type="subcellular location">
    <subcellularLocation>
        <location evidence="1">Membrane</location>
        <topology evidence="1">Multi-pass membrane protein</topology>
    </subcellularLocation>
</comment>
<evidence type="ECO:0000256" key="3">
    <source>
        <dbReference type="ARBA" id="ARBA00022989"/>
    </source>
</evidence>
<evidence type="ECO:0000256" key="2">
    <source>
        <dbReference type="ARBA" id="ARBA00022692"/>
    </source>
</evidence>
<keyword evidence="6" id="KW-0808">Transferase</keyword>
<dbReference type="EMBL" id="CP129118">
    <property type="protein sequence ID" value="WOV86361.1"/>
    <property type="molecule type" value="Genomic_DNA"/>
</dbReference>
<dbReference type="Proteomes" id="UP001303902">
    <property type="component" value="Chromosome"/>
</dbReference>
<dbReference type="GO" id="GO:0008168">
    <property type="term" value="F:methyltransferase activity"/>
    <property type="evidence" value="ECO:0007669"/>
    <property type="project" value="UniProtKB-KW"/>
</dbReference>
<name>A0ABZ0L168_9BACL</name>
<reference evidence="6 7" key="1">
    <citation type="submission" date="2023-06" db="EMBL/GenBank/DDBJ databases">
        <title>Sporosarcina sp. nov., isolated from Korean tranditional fermented seafood 'Jeotgal'.</title>
        <authorList>
            <person name="Yang A.I."/>
            <person name="Shin N.-R."/>
        </authorList>
    </citation>
    <scope>NUCLEOTIDE SEQUENCE [LARGE SCALE GENOMIC DNA]</scope>
    <source>
        <strain evidence="6 7">T2O-4</strain>
    </source>
</reference>
<dbReference type="PANTHER" id="PTHR43847">
    <property type="entry name" value="BLL3993 PROTEIN"/>
    <property type="match status" value="1"/>
</dbReference>
<keyword evidence="4 5" id="KW-0472">Membrane</keyword>
<dbReference type="Gene3D" id="1.20.120.1630">
    <property type="match status" value="1"/>
</dbReference>
<accession>A0ABZ0L168</accession>
<dbReference type="PANTHER" id="PTHR43847:SF1">
    <property type="entry name" value="BLL3993 PROTEIN"/>
    <property type="match status" value="1"/>
</dbReference>
<evidence type="ECO:0000256" key="4">
    <source>
        <dbReference type="ARBA" id="ARBA00023136"/>
    </source>
</evidence>